<evidence type="ECO:0000259" key="13">
    <source>
        <dbReference type="Pfam" id="PF04452"/>
    </source>
</evidence>
<keyword evidence="6 12" id="KW-0698">rRNA processing</keyword>
<dbReference type="InterPro" id="IPR029026">
    <property type="entry name" value="tRNA_m1G_MTases_N"/>
</dbReference>
<evidence type="ECO:0000256" key="11">
    <source>
        <dbReference type="ARBA" id="ARBA00047944"/>
    </source>
</evidence>
<dbReference type="PANTHER" id="PTHR30027:SF3">
    <property type="entry name" value="16S RRNA (URACIL(1498)-N(3))-METHYLTRANSFERASE"/>
    <property type="match status" value="1"/>
</dbReference>
<dbReference type="Pfam" id="PF04452">
    <property type="entry name" value="Methyltrans_RNA"/>
    <property type="match status" value="1"/>
</dbReference>
<accession>A0ABT3A469</accession>
<dbReference type="SUPFAM" id="SSF75217">
    <property type="entry name" value="alpha/beta knot"/>
    <property type="match status" value="1"/>
</dbReference>
<dbReference type="Pfam" id="PF20260">
    <property type="entry name" value="PUA_4"/>
    <property type="match status" value="1"/>
</dbReference>
<keyword evidence="5 12" id="KW-0963">Cytoplasm</keyword>
<dbReference type="NCBIfam" id="NF008692">
    <property type="entry name" value="PRK11713.1-5"/>
    <property type="match status" value="1"/>
</dbReference>
<evidence type="ECO:0000256" key="6">
    <source>
        <dbReference type="ARBA" id="ARBA00022552"/>
    </source>
</evidence>
<evidence type="ECO:0000256" key="9">
    <source>
        <dbReference type="ARBA" id="ARBA00022691"/>
    </source>
</evidence>
<dbReference type="SUPFAM" id="SSF88697">
    <property type="entry name" value="PUA domain-like"/>
    <property type="match status" value="1"/>
</dbReference>
<gene>
    <name evidence="15" type="ORF">OE749_02065</name>
</gene>
<keyword evidence="9 12" id="KW-0949">S-adenosyl-L-methionine</keyword>
<dbReference type="NCBIfam" id="TIGR00046">
    <property type="entry name" value="RsmE family RNA methyltransferase"/>
    <property type="match status" value="1"/>
</dbReference>
<dbReference type="InterPro" id="IPR046886">
    <property type="entry name" value="RsmE_MTase_dom"/>
</dbReference>
<sequence>MRIPRIYHPDLLPTDEEVVLTADASNHLSNVLRLKENHPLILFNGDNNEYSATLIRADKRKAVARVDAKLSLSVESPLTIHLGQGVSRGDRMDLVMQKAVELGVSEITPLLTERCGVKLSEDRWQKKHQQWQKMIISACEQCGRNTLPVLNMPTPFSSWIGQSTSQMRLTLQPKSEHGIRHLSIPQEGVRLLIGPEGGFSENEVYATTEAGFQTVKMGPRVLRTETAAIAAISALQAMYGDV</sequence>
<dbReference type="InterPro" id="IPR006700">
    <property type="entry name" value="RsmE"/>
</dbReference>
<protein>
    <recommendedName>
        <fullName evidence="4 12">Ribosomal RNA small subunit methyltransferase E</fullName>
        <ecNumber evidence="3 12">2.1.1.193</ecNumber>
    </recommendedName>
</protein>
<keyword evidence="16" id="KW-1185">Reference proteome</keyword>
<comment type="caution">
    <text evidence="15">The sequence shown here is derived from an EMBL/GenBank/DDBJ whole genome shotgun (WGS) entry which is preliminary data.</text>
</comment>
<dbReference type="PIRSF" id="PIRSF015601">
    <property type="entry name" value="MTase_slr0722"/>
    <property type="match status" value="1"/>
</dbReference>
<keyword evidence="8 12" id="KW-0808">Transferase</keyword>
<evidence type="ECO:0000256" key="10">
    <source>
        <dbReference type="ARBA" id="ARBA00025699"/>
    </source>
</evidence>
<dbReference type="GO" id="GO:0008168">
    <property type="term" value="F:methyltransferase activity"/>
    <property type="evidence" value="ECO:0007669"/>
    <property type="project" value="UniProtKB-KW"/>
</dbReference>
<organism evidence="15 16">
    <name type="scientific">Fluctibacter corallii</name>
    <dbReference type="NCBI Taxonomy" id="2984329"/>
    <lineage>
        <taxon>Bacteria</taxon>
        <taxon>Pseudomonadati</taxon>
        <taxon>Pseudomonadota</taxon>
        <taxon>Gammaproteobacteria</taxon>
        <taxon>Alteromonadales</taxon>
        <taxon>Alteromonadaceae</taxon>
        <taxon>Fluctibacter</taxon>
    </lineage>
</organism>
<evidence type="ECO:0000256" key="7">
    <source>
        <dbReference type="ARBA" id="ARBA00022603"/>
    </source>
</evidence>
<dbReference type="EMBL" id="JAOWKX010000001">
    <property type="protein sequence ID" value="MCV2883482.1"/>
    <property type="molecule type" value="Genomic_DNA"/>
</dbReference>
<dbReference type="EC" id="2.1.1.193" evidence="3 12"/>
<reference evidence="15 16" key="1">
    <citation type="submission" date="2022-10" db="EMBL/GenBank/DDBJ databases">
        <title>Aestuariibacter sp. AA17 isolated from Montipora capitata coral fragment.</title>
        <authorList>
            <person name="Emsley S.A."/>
            <person name="Pfannmuller K.M."/>
            <person name="Loughran R.M."/>
            <person name="Shlafstein M."/>
            <person name="Papke E."/>
            <person name="Saw J.H."/>
            <person name="Ushijima B."/>
            <person name="Videau P."/>
        </authorList>
    </citation>
    <scope>NUCLEOTIDE SEQUENCE [LARGE SCALE GENOMIC DNA]</scope>
    <source>
        <strain evidence="15 16">AA17</strain>
    </source>
</reference>
<evidence type="ECO:0000256" key="1">
    <source>
        <dbReference type="ARBA" id="ARBA00004496"/>
    </source>
</evidence>
<dbReference type="RefSeq" id="WP_263710680.1">
    <property type="nucleotide sequence ID" value="NZ_JAOWKX010000001.1"/>
</dbReference>
<name>A0ABT3A469_9ALTE</name>
<evidence type="ECO:0000256" key="2">
    <source>
        <dbReference type="ARBA" id="ARBA00005528"/>
    </source>
</evidence>
<dbReference type="PANTHER" id="PTHR30027">
    <property type="entry name" value="RIBOSOMAL RNA SMALL SUBUNIT METHYLTRANSFERASE E"/>
    <property type="match status" value="1"/>
</dbReference>
<evidence type="ECO:0000313" key="15">
    <source>
        <dbReference type="EMBL" id="MCV2883482.1"/>
    </source>
</evidence>
<evidence type="ECO:0000256" key="8">
    <source>
        <dbReference type="ARBA" id="ARBA00022679"/>
    </source>
</evidence>
<feature type="domain" description="Ribosomal RNA small subunit methyltransferase E PUA-like" evidence="14">
    <location>
        <begin position="20"/>
        <end position="66"/>
    </location>
</feature>
<dbReference type="Gene3D" id="2.40.240.20">
    <property type="entry name" value="Hypothetical PUA domain-like, domain 1"/>
    <property type="match status" value="1"/>
</dbReference>
<proteinExistence type="inferred from homology"/>
<dbReference type="InterPro" id="IPR046887">
    <property type="entry name" value="RsmE_PUA-like"/>
</dbReference>
<comment type="function">
    <text evidence="10 12">Specifically methylates the N3 position of the uracil ring of uridine 1498 (m3U1498) in 16S rRNA. Acts on the fully assembled 30S ribosomal subunit.</text>
</comment>
<keyword evidence="7 12" id="KW-0489">Methyltransferase</keyword>
<comment type="similarity">
    <text evidence="2 12">Belongs to the RNA methyltransferase RsmE family.</text>
</comment>
<evidence type="ECO:0000256" key="12">
    <source>
        <dbReference type="PIRNR" id="PIRNR015601"/>
    </source>
</evidence>
<evidence type="ECO:0000256" key="4">
    <source>
        <dbReference type="ARBA" id="ARBA00013673"/>
    </source>
</evidence>
<feature type="domain" description="Ribosomal RNA small subunit methyltransferase E methyltransferase" evidence="13">
    <location>
        <begin position="75"/>
        <end position="236"/>
    </location>
</feature>
<evidence type="ECO:0000256" key="3">
    <source>
        <dbReference type="ARBA" id="ARBA00012328"/>
    </source>
</evidence>
<dbReference type="Proteomes" id="UP001652504">
    <property type="component" value="Unassembled WGS sequence"/>
</dbReference>
<dbReference type="InterPro" id="IPR015947">
    <property type="entry name" value="PUA-like_sf"/>
</dbReference>
<dbReference type="Gene3D" id="3.40.1280.10">
    <property type="match status" value="1"/>
</dbReference>
<comment type="catalytic activity">
    <reaction evidence="11 12">
        <text>uridine(1498) in 16S rRNA + S-adenosyl-L-methionine = N(3)-methyluridine(1498) in 16S rRNA + S-adenosyl-L-homocysteine + H(+)</text>
        <dbReference type="Rhea" id="RHEA:42920"/>
        <dbReference type="Rhea" id="RHEA-COMP:10283"/>
        <dbReference type="Rhea" id="RHEA-COMP:10284"/>
        <dbReference type="ChEBI" id="CHEBI:15378"/>
        <dbReference type="ChEBI" id="CHEBI:57856"/>
        <dbReference type="ChEBI" id="CHEBI:59789"/>
        <dbReference type="ChEBI" id="CHEBI:65315"/>
        <dbReference type="ChEBI" id="CHEBI:74502"/>
        <dbReference type="EC" id="2.1.1.193"/>
    </reaction>
</comment>
<dbReference type="CDD" id="cd18084">
    <property type="entry name" value="RsmE-like"/>
    <property type="match status" value="1"/>
</dbReference>
<evidence type="ECO:0000313" key="16">
    <source>
        <dbReference type="Proteomes" id="UP001652504"/>
    </source>
</evidence>
<evidence type="ECO:0000259" key="14">
    <source>
        <dbReference type="Pfam" id="PF20260"/>
    </source>
</evidence>
<evidence type="ECO:0000256" key="5">
    <source>
        <dbReference type="ARBA" id="ARBA00022490"/>
    </source>
</evidence>
<dbReference type="InterPro" id="IPR029028">
    <property type="entry name" value="Alpha/beta_knot_MTases"/>
</dbReference>
<dbReference type="GO" id="GO:0032259">
    <property type="term" value="P:methylation"/>
    <property type="evidence" value="ECO:0007669"/>
    <property type="project" value="UniProtKB-KW"/>
</dbReference>
<comment type="subcellular location">
    <subcellularLocation>
        <location evidence="1 12">Cytoplasm</location>
    </subcellularLocation>
</comment>